<sequence length="526" mass="57194">MSNLSDQYGVFRLGELRLAVPLDHLKEVMPLTRIEPLPSAAACMPGAANLRGSLVPLLDPDVLMGLTATSRSHSIVIVVQVEGFIYGLLGDSLEGVVDAPRDGMSYLSPEEETSEFLLAAFPHPDGNGFVCLINMPALLRLPGVPRIRNRVVTNNFTELSRVVNSHDSQHLMLFSVGRMLLALETSSVVATLQSPKIEEAVTENPVYRGDMFHLGQRVSTVSTGALLGIDYEYKERCQGFILRIGDGMVTFLVDHIIDVVSARLSELPLMPSGMFPAAAFYSGACKTESLFHVSDIQRFGVTEDYFLLLNATALMQCPALQDLARLSASSVKPQAETSEQKRINRGYGQALVFDAGVRLASQVSSICEILPLSRQVDLFNAAGYARGLVMLRGKPVPIFCLNGLIGRAPPTELTPTSSILVVQKDYSYIGFMVPTLYAIGDIIWMRSNRDTVPEGSAGSAARGCWGLIKYNSDDGHETCLSLDLSMLADQVLKTGSRRGMDFAWIEQGNSGNDSSHDPDHDLAVVH</sequence>
<dbReference type="RefSeq" id="WP_283175638.1">
    <property type="nucleotide sequence ID" value="NZ_JAPNOA010000059.1"/>
</dbReference>
<proteinExistence type="predicted"/>
<dbReference type="GO" id="GO:0006935">
    <property type="term" value="P:chemotaxis"/>
    <property type="evidence" value="ECO:0007669"/>
    <property type="project" value="InterPro"/>
</dbReference>
<dbReference type="InterPro" id="IPR002545">
    <property type="entry name" value="CheW-lke_dom"/>
</dbReference>
<dbReference type="SUPFAM" id="SSF50341">
    <property type="entry name" value="CheW-like"/>
    <property type="match status" value="3"/>
</dbReference>
<dbReference type="InterPro" id="IPR036061">
    <property type="entry name" value="CheW-like_dom_sf"/>
</dbReference>
<dbReference type="GO" id="GO:0007165">
    <property type="term" value="P:signal transduction"/>
    <property type="evidence" value="ECO:0007669"/>
    <property type="project" value="InterPro"/>
</dbReference>
<name>A0A9X3ENK4_9GAMM</name>
<organism evidence="2 3">
    <name type="scientific">Parathalassolituus penaei</name>
    <dbReference type="NCBI Taxonomy" id="2997323"/>
    <lineage>
        <taxon>Bacteria</taxon>
        <taxon>Pseudomonadati</taxon>
        <taxon>Pseudomonadota</taxon>
        <taxon>Gammaproteobacteria</taxon>
        <taxon>Oceanospirillales</taxon>
        <taxon>Oceanospirillaceae</taxon>
        <taxon>Parathalassolituus</taxon>
    </lineage>
</organism>
<feature type="domain" description="CheW-like" evidence="1">
    <location>
        <begin position="5"/>
        <end position="144"/>
    </location>
</feature>
<keyword evidence="3" id="KW-1185">Reference proteome</keyword>
<gene>
    <name evidence="2" type="ORF">OUO13_19850</name>
</gene>
<dbReference type="SMART" id="SM00260">
    <property type="entry name" value="CheW"/>
    <property type="match status" value="1"/>
</dbReference>
<dbReference type="PROSITE" id="PS50851">
    <property type="entry name" value="CHEW"/>
    <property type="match status" value="2"/>
</dbReference>
<evidence type="ECO:0000259" key="1">
    <source>
        <dbReference type="PROSITE" id="PS50851"/>
    </source>
</evidence>
<dbReference type="EMBL" id="JAPNOA010000059">
    <property type="protein sequence ID" value="MCY0967441.1"/>
    <property type="molecule type" value="Genomic_DNA"/>
</dbReference>
<dbReference type="PANTHER" id="PTHR22617">
    <property type="entry name" value="CHEMOTAXIS SENSOR HISTIDINE KINASE-RELATED"/>
    <property type="match status" value="1"/>
</dbReference>
<evidence type="ECO:0000313" key="3">
    <source>
        <dbReference type="Proteomes" id="UP001150830"/>
    </source>
</evidence>
<dbReference type="PANTHER" id="PTHR22617:SF23">
    <property type="entry name" value="CHEMOTAXIS PROTEIN CHEW"/>
    <property type="match status" value="1"/>
</dbReference>
<comment type="caution">
    <text evidence="2">The sequence shown here is derived from an EMBL/GenBank/DDBJ whole genome shotgun (WGS) entry which is preliminary data.</text>
</comment>
<dbReference type="Pfam" id="PF01584">
    <property type="entry name" value="CheW"/>
    <property type="match status" value="3"/>
</dbReference>
<evidence type="ECO:0000313" key="2">
    <source>
        <dbReference type="EMBL" id="MCY0967441.1"/>
    </source>
</evidence>
<protein>
    <submittedName>
        <fullName evidence="2">Chemotaxis protein CheW</fullName>
    </submittedName>
</protein>
<dbReference type="Proteomes" id="UP001150830">
    <property type="component" value="Unassembled WGS sequence"/>
</dbReference>
<accession>A0A9X3ENK4</accession>
<dbReference type="InterPro" id="IPR039315">
    <property type="entry name" value="CheW"/>
</dbReference>
<reference evidence="2" key="1">
    <citation type="submission" date="2022-11" db="EMBL/GenBank/DDBJ databases">
        <title>Parathalassolutuus dongxingensis gen. nov., sp. nov., a novel member of family Oceanospirillaceae isolated from a coastal shrimp pond in Guangxi, China.</title>
        <authorList>
            <person name="Chen H."/>
        </authorList>
    </citation>
    <scope>NUCLEOTIDE SEQUENCE</scope>
    <source>
        <strain evidence="2">G-43</strain>
    </source>
</reference>
<dbReference type="AlphaFoldDB" id="A0A9X3ENK4"/>
<dbReference type="Gene3D" id="2.40.50.180">
    <property type="entry name" value="CheA-289, Domain 4"/>
    <property type="match status" value="2"/>
</dbReference>
<dbReference type="GO" id="GO:0005829">
    <property type="term" value="C:cytosol"/>
    <property type="evidence" value="ECO:0007669"/>
    <property type="project" value="TreeGrafter"/>
</dbReference>
<feature type="domain" description="CheW-like" evidence="1">
    <location>
        <begin position="347"/>
        <end position="493"/>
    </location>
</feature>
<dbReference type="Gene3D" id="2.30.30.40">
    <property type="entry name" value="SH3 Domains"/>
    <property type="match status" value="1"/>
</dbReference>